<proteinExistence type="predicted"/>
<keyword evidence="1" id="KW-0732">Signal</keyword>
<evidence type="ECO:0000256" key="1">
    <source>
        <dbReference type="SAM" id="SignalP"/>
    </source>
</evidence>
<evidence type="ECO:0000313" key="3">
    <source>
        <dbReference type="Proteomes" id="UP001418222"/>
    </source>
</evidence>
<evidence type="ECO:0000313" key="2">
    <source>
        <dbReference type="EMBL" id="KAK8929010.1"/>
    </source>
</evidence>
<protein>
    <submittedName>
        <fullName evidence="2">Uncharacterized protein</fullName>
    </submittedName>
</protein>
<feature type="chain" id="PRO_5042837527" evidence="1">
    <location>
        <begin position="18"/>
        <end position="89"/>
    </location>
</feature>
<feature type="signal peptide" evidence="1">
    <location>
        <begin position="1"/>
        <end position="17"/>
    </location>
</feature>
<dbReference type="AlphaFoldDB" id="A0AAP0B6K9"/>
<comment type="caution">
    <text evidence="2">The sequence shown here is derived from an EMBL/GenBank/DDBJ whole genome shotgun (WGS) entry which is preliminary data.</text>
</comment>
<dbReference type="Proteomes" id="UP001418222">
    <property type="component" value="Unassembled WGS sequence"/>
</dbReference>
<gene>
    <name evidence="2" type="ORF">KSP39_PZI017867</name>
</gene>
<accession>A0AAP0B6K9</accession>
<sequence length="89" mass="9957">MLTPWMIGVLPVDSALTLEVTLLPDAARNNLWLLALSLKSSLIQELLLPVKSFRQVNLAPNPRGTFNVQSSMNRHSDNANFMWPKWGGL</sequence>
<dbReference type="EMBL" id="JBBWWQ010000015">
    <property type="protein sequence ID" value="KAK8929010.1"/>
    <property type="molecule type" value="Genomic_DNA"/>
</dbReference>
<organism evidence="2 3">
    <name type="scientific">Platanthera zijinensis</name>
    <dbReference type="NCBI Taxonomy" id="2320716"/>
    <lineage>
        <taxon>Eukaryota</taxon>
        <taxon>Viridiplantae</taxon>
        <taxon>Streptophyta</taxon>
        <taxon>Embryophyta</taxon>
        <taxon>Tracheophyta</taxon>
        <taxon>Spermatophyta</taxon>
        <taxon>Magnoliopsida</taxon>
        <taxon>Liliopsida</taxon>
        <taxon>Asparagales</taxon>
        <taxon>Orchidaceae</taxon>
        <taxon>Orchidoideae</taxon>
        <taxon>Orchideae</taxon>
        <taxon>Orchidinae</taxon>
        <taxon>Platanthera</taxon>
    </lineage>
</organism>
<name>A0AAP0B6K9_9ASPA</name>
<keyword evidence="3" id="KW-1185">Reference proteome</keyword>
<reference evidence="2 3" key="1">
    <citation type="journal article" date="2022" name="Nat. Plants">
        <title>Genomes of leafy and leafless Platanthera orchids illuminate the evolution of mycoheterotrophy.</title>
        <authorList>
            <person name="Li M.H."/>
            <person name="Liu K.W."/>
            <person name="Li Z."/>
            <person name="Lu H.C."/>
            <person name="Ye Q.L."/>
            <person name="Zhang D."/>
            <person name="Wang J.Y."/>
            <person name="Li Y.F."/>
            <person name="Zhong Z.M."/>
            <person name="Liu X."/>
            <person name="Yu X."/>
            <person name="Liu D.K."/>
            <person name="Tu X.D."/>
            <person name="Liu B."/>
            <person name="Hao Y."/>
            <person name="Liao X.Y."/>
            <person name="Jiang Y.T."/>
            <person name="Sun W.H."/>
            <person name="Chen J."/>
            <person name="Chen Y.Q."/>
            <person name="Ai Y."/>
            <person name="Zhai J.W."/>
            <person name="Wu S.S."/>
            <person name="Zhou Z."/>
            <person name="Hsiao Y.Y."/>
            <person name="Wu W.L."/>
            <person name="Chen Y.Y."/>
            <person name="Lin Y.F."/>
            <person name="Hsu J.L."/>
            <person name="Li C.Y."/>
            <person name="Wang Z.W."/>
            <person name="Zhao X."/>
            <person name="Zhong W.Y."/>
            <person name="Ma X.K."/>
            <person name="Ma L."/>
            <person name="Huang J."/>
            <person name="Chen G.Z."/>
            <person name="Huang M.Z."/>
            <person name="Huang L."/>
            <person name="Peng D.H."/>
            <person name="Luo Y.B."/>
            <person name="Zou S.Q."/>
            <person name="Chen S.P."/>
            <person name="Lan S."/>
            <person name="Tsai W.C."/>
            <person name="Van de Peer Y."/>
            <person name="Liu Z.J."/>
        </authorList>
    </citation>
    <scope>NUCLEOTIDE SEQUENCE [LARGE SCALE GENOMIC DNA]</scope>
    <source>
        <strain evidence="2">Lor287</strain>
    </source>
</reference>